<protein>
    <submittedName>
        <fullName evidence="2">Uncharacterized protein</fullName>
    </submittedName>
</protein>
<dbReference type="Proteomes" id="UP000298652">
    <property type="component" value="Chromosome 8"/>
</dbReference>
<dbReference type="Gramene" id="TKW00937">
    <property type="protein sequence ID" value="TKW00937"/>
    <property type="gene ID" value="SEVIR_8G145933v2"/>
</dbReference>
<dbReference type="AlphaFoldDB" id="A0A4U6TTF5"/>
<evidence type="ECO:0000313" key="2">
    <source>
        <dbReference type="EMBL" id="TKW00937.1"/>
    </source>
</evidence>
<evidence type="ECO:0000313" key="3">
    <source>
        <dbReference type="Proteomes" id="UP000298652"/>
    </source>
</evidence>
<gene>
    <name evidence="2" type="ORF">SEVIR_8G145933v2</name>
</gene>
<dbReference type="EMBL" id="CM016559">
    <property type="protein sequence ID" value="TKW00937.1"/>
    <property type="molecule type" value="Genomic_DNA"/>
</dbReference>
<name>A0A4U6TTF5_SETVI</name>
<reference evidence="2" key="1">
    <citation type="submission" date="2019-03" db="EMBL/GenBank/DDBJ databases">
        <title>WGS assembly of Setaria viridis.</title>
        <authorList>
            <person name="Huang P."/>
            <person name="Jenkins J."/>
            <person name="Grimwood J."/>
            <person name="Barry K."/>
            <person name="Healey A."/>
            <person name="Mamidi S."/>
            <person name="Sreedasyam A."/>
            <person name="Shu S."/>
            <person name="Feldman M."/>
            <person name="Wu J."/>
            <person name="Yu Y."/>
            <person name="Chen C."/>
            <person name="Johnson J."/>
            <person name="Rokhsar D."/>
            <person name="Baxter I."/>
            <person name="Schmutz J."/>
            <person name="Brutnell T."/>
            <person name="Kellogg E."/>
        </authorList>
    </citation>
    <scope>NUCLEOTIDE SEQUENCE [LARGE SCALE GENOMIC DNA]</scope>
</reference>
<feature type="region of interest" description="Disordered" evidence="1">
    <location>
        <begin position="1"/>
        <end position="76"/>
    </location>
</feature>
<feature type="compositionally biased region" description="Basic and acidic residues" evidence="1">
    <location>
        <begin position="24"/>
        <end position="34"/>
    </location>
</feature>
<organism evidence="2 3">
    <name type="scientific">Setaria viridis</name>
    <name type="common">Green bristlegrass</name>
    <name type="synonym">Setaria italica subsp. viridis</name>
    <dbReference type="NCBI Taxonomy" id="4556"/>
    <lineage>
        <taxon>Eukaryota</taxon>
        <taxon>Viridiplantae</taxon>
        <taxon>Streptophyta</taxon>
        <taxon>Embryophyta</taxon>
        <taxon>Tracheophyta</taxon>
        <taxon>Spermatophyta</taxon>
        <taxon>Magnoliopsida</taxon>
        <taxon>Liliopsida</taxon>
        <taxon>Poales</taxon>
        <taxon>Poaceae</taxon>
        <taxon>PACMAD clade</taxon>
        <taxon>Panicoideae</taxon>
        <taxon>Panicodae</taxon>
        <taxon>Paniceae</taxon>
        <taxon>Cenchrinae</taxon>
        <taxon>Setaria</taxon>
    </lineage>
</organism>
<sequence length="76" mass="8494">MCAPAGTASFAGSWRRRRFAGRRGLNEERRERRGALRRYRASLHHESGWGTRAPLRNGGGARPVRRSAGAPRPSPR</sequence>
<feature type="compositionally biased region" description="Low complexity" evidence="1">
    <location>
        <begin position="66"/>
        <end position="76"/>
    </location>
</feature>
<proteinExistence type="predicted"/>
<keyword evidence="3" id="KW-1185">Reference proteome</keyword>
<accession>A0A4U6TTF5</accession>
<evidence type="ECO:0000256" key="1">
    <source>
        <dbReference type="SAM" id="MobiDB-lite"/>
    </source>
</evidence>